<feature type="domain" description="3-hydroxyacyl-CoA dehydrogenase NAD binding" evidence="1">
    <location>
        <begin position="7"/>
        <end position="190"/>
    </location>
</feature>
<dbReference type="GO" id="GO:0016491">
    <property type="term" value="F:oxidoreductase activity"/>
    <property type="evidence" value="ECO:0007669"/>
    <property type="project" value="TreeGrafter"/>
</dbReference>
<dbReference type="Proteomes" id="UP001195483">
    <property type="component" value="Unassembled WGS sequence"/>
</dbReference>
<evidence type="ECO:0000313" key="2">
    <source>
        <dbReference type="EMBL" id="KAK3582507.1"/>
    </source>
</evidence>
<dbReference type="InterPro" id="IPR008927">
    <property type="entry name" value="6-PGluconate_DH-like_C_sf"/>
</dbReference>
<name>A0AAE0RZG8_9BIVA</name>
<keyword evidence="3" id="KW-1185">Reference proteome</keyword>
<dbReference type="SUPFAM" id="SSF51735">
    <property type="entry name" value="NAD(P)-binding Rossmann-fold domains"/>
    <property type="match status" value="1"/>
</dbReference>
<reference evidence="2" key="1">
    <citation type="journal article" date="2021" name="Genome Biol. Evol.">
        <title>A High-Quality Reference Genome for a Parasitic Bivalve with Doubly Uniparental Inheritance (Bivalvia: Unionida).</title>
        <authorList>
            <person name="Smith C.H."/>
        </authorList>
    </citation>
    <scope>NUCLEOTIDE SEQUENCE</scope>
    <source>
        <strain evidence="2">CHS0354</strain>
    </source>
</reference>
<reference evidence="2" key="3">
    <citation type="submission" date="2023-05" db="EMBL/GenBank/DDBJ databases">
        <authorList>
            <person name="Smith C.H."/>
        </authorList>
    </citation>
    <scope>NUCLEOTIDE SEQUENCE</scope>
    <source>
        <strain evidence="2">CHS0354</strain>
        <tissue evidence="2">Mantle</tissue>
    </source>
</reference>
<comment type="caution">
    <text evidence="2">The sequence shown here is derived from an EMBL/GenBank/DDBJ whole genome shotgun (WGS) entry which is preliminary data.</text>
</comment>
<dbReference type="SUPFAM" id="SSF52096">
    <property type="entry name" value="ClpP/crotonase"/>
    <property type="match status" value="1"/>
</dbReference>
<organism evidence="2 3">
    <name type="scientific">Potamilus streckersoni</name>
    <dbReference type="NCBI Taxonomy" id="2493646"/>
    <lineage>
        <taxon>Eukaryota</taxon>
        <taxon>Metazoa</taxon>
        <taxon>Spiralia</taxon>
        <taxon>Lophotrochozoa</taxon>
        <taxon>Mollusca</taxon>
        <taxon>Bivalvia</taxon>
        <taxon>Autobranchia</taxon>
        <taxon>Heteroconchia</taxon>
        <taxon>Palaeoheterodonta</taxon>
        <taxon>Unionida</taxon>
        <taxon>Unionoidea</taxon>
        <taxon>Unionidae</taxon>
        <taxon>Ambleminae</taxon>
        <taxon>Lampsilini</taxon>
        <taxon>Potamilus</taxon>
    </lineage>
</organism>
<sequence length="548" mass="61223">MKRNLDKVAVLGAGVMGSRIACLFAGTGHRVLLLDIAHTSEDKNKLVVDAIHAAFTSNPKSLYDESFRERITVGTFNDDMHKIKECEWIIEAVTENLKIKKSLLKQVDTHRTKGTIVTSNTSGIPLRMMCEDLSEDFKQHFCGSHFFNPPRYVPLLEIIPIATTKPDVISFLTSYGFNRLGKEVILCKDTPGFIANRIGIYSMLATVKTGFDLDLSIGEIDDLTGKIIGRAKSATFRTADIVGIDTFVYVANNLYSMLLNDESRDMFTLPTGFYKKDKVKGKSNILELNVKTNEYQMRTKANFPSFKQAKESGGDLNNKLNLLFNAKDKSGEFFRKMFSETFRYASMRMPDAAESIIDIDKAIGLVETGVGLIPAGGGTKELAHLASERYFKGDVEINIVEKYFKQIALATVSTSAYDAVKLGYLHPNYITFNRQKLIYDAKKLALLLAEIYIKPQPPLIRVQGATGLAAIEASIVGMFTAGYISEYDAKIARKLAYGVCGGDLSRPQYVTEDYMLNLEREAFLSLTGEQKTQERIHSILFNRKPLRN</sequence>
<dbReference type="GO" id="GO:0070403">
    <property type="term" value="F:NAD+ binding"/>
    <property type="evidence" value="ECO:0007669"/>
    <property type="project" value="InterPro"/>
</dbReference>
<accession>A0AAE0RZG8</accession>
<dbReference type="Pfam" id="PF02737">
    <property type="entry name" value="3HCDH_N"/>
    <property type="match status" value="1"/>
</dbReference>
<protein>
    <recommendedName>
        <fullName evidence="1">3-hydroxyacyl-CoA dehydrogenase NAD binding domain-containing protein</fullName>
    </recommendedName>
</protein>
<evidence type="ECO:0000313" key="3">
    <source>
        <dbReference type="Proteomes" id="UP001195483"/>
    </source>
</evidence>
<dbReference type="EMBL" id="JAEAOA010001427">
    <property type="protein sequence ID" value="KAK3582507.1"/>
    <property type="molecule type" value="Genomic_DNA"/>
</dbReference>
<dbReference type="Gene3D" id="1.10.1040.10">
    <property type="entry name" value="N-(1-d-carboxylethyl)-l-norvaline Dehydrogenase, domain 2"/>
    <property type="match status" value="1"/>
</dbReference>
<reference evidence="2" key="2">
    <citation type="journal article" date="2021" name="Genome Biol. Evol.">
        <title>Developing a high-quality reference genome for a parasitic bivalve with doubly uniparental inheritance (Bivalvia: Unionida).</title>
        <authorList>
            <person name="Smith C.H."/>
        </authorList>
    </citation>
    <scope>NUCLEOTIDE SEQUENCE</scope>
    <source>
        <strain evidence="2">CHS0354</strain>
        <tissue evidence="2">Mantle</tissue>
    </source>
</reference>
<dbReference type="SUPFAM" id="SSF48179">
    <property type="entry name" value="6-phosphogluconate dehydrogenase C-terminal domain-like"/>
    <property type="match status" value="1"/>
</dbReference>
<dbReference type="PANTHER" id="PTHR48075:SF7">
    <property type="entry name" value="3-HYDROXYACYL-COA DEHYDROGENASE-RELATED"/>
    <property type="match status" value="1"/>
</dbReference>
<proteinExistence type="predicted"/>
<dbReference type="Gene3D" id="3.40.50.720">
    <property type="entry name" value="NAD(P)-binding Rossmann-like Domain"/>
    <property type="match status" value="1"/>
</dbReference>
<dbReference type="PANTHER" id="PTHR48075">
    <property type="entry name" value="3-HYDROXYACYL-COA DEHYDROGENASE FAMILY PROTEIN"/>
    <property type="match status" value="1"/>
</dbReference>
<dbReference type="InterPro" id="IPR013328">
    <property type="entry name" value="6PGD_dom2"/>
</dbReference>
<gene>
    <name evidence="2" type="ORF">CHS0354_024055</name>
</gene>
<dbReference type="GO" id="GO:0006631">
    <property type="term" value="P:fatty acid metabolic process"/>
    <property type="evidence" value="ECO:0007669"/>
    <property type="project" value="InterPro"/>
</dbReference>
<dbReference type="InterPro" id="IPR006176">
    <property type="entry name" value="3-OHacyl-CoA_DH_NAD-bd"/>
</dbReference>
<dbReference type="InterPro" id="IPR036291">
    <property type="entry name" value="NAD(P)-bd_dom_sf"/>
</dbReference>
<dbReference type="Gene3D" id="3.90.226.10">
    <property type="entry name" value="2-enoyl-CoA Hydratase, Chain A, domain 1"/>
    <property type="match status" value="1"/>
</dbReference>
<dbReference type="InterPro" id="IPR029045">
    <property type="entry name" value="ClpP/crotonase-like_dom_sf"/>
</dbReference>
<evidence type="ECO:0000259" key="1">
    <source>
        <dbReference type="Pfam" id="PF02737"/>
    </source>
</evidence>
<dbReference type="AlphaFoldDB" id="A0AAE0RZG8"/>